<evidence type="ECO:0000313" key="8">
    <source>
        <dbReference type="EMBL" id="MCL7040712.1"/>
    </source>
</evidence>
<evidence type="ECO:0000256" key="4">
    <source>
        <dbReference type="ARBA" id="ARBA00022729"/>
    </source>
</evidence>
<dbReference type="Pfam" id="PF00657">
    <property type="entry name" value="Lipase_GDSL"/>
    <property type="match status" value="2"/>
</dbReference>
<dbReference type="PANTHER" id="PTHR45650:SF4">
    <property type="entry name" value="GDSL-LIKE LIPASE_ACYLHYDROLASE FAMILY PROTEIN, EXPRESSED"/>
    <property type="match status" value="1"/>
</dbReference>
<accession>A0AA41VG82</accession>
<dbReference type="CDD" id="cd01837">
    <property type="entry name" value="SGNH_plant_lipase_like"/>
    <property type="match status" value="2"/>
</dbReference>
<comment type="similarity">
    <text evidence="2">Belongs to the 'GDSL' lipolytic enzyme family.</text>
</comment>
<evidence type="ECO:0000256" key="3">
    <source>
        <dbReference type="ARBA" id="ARBA00022525"/>
    </source>
</evidence>
<organism evidence="8 9">
    <name type="scientific">Papaver nudicaule</name>
    <name type="common">Iceland poppy</name>
    <dbReference type="NCBI Taxonomy" id="74823"/>
    <lineage>
        <taxon>Eukaryota</taxon>
        <taxon>Viridiplantae</taxon>
        <taxon>Streptophyta</taxon>
        <taxon>Embryophyta</taxon>
        <taxon>Tracheophyta</taxon>
        <taxon>Spermatophyta</taxon>
        <taxon>Magnoliopsida</taxon>
        <taxon>Ranunculales</taxon>
        <taxon>Papaveraceae</taxon>
        <taxon>Papaveroideae</taxon>
        <taxon>Papaver</taxon>
    </lineage>
</organism>
<reference evidence="8" key="1">
    <citation type="submission" date="2022-03" db="EMBL/GenBank/DDBJ databases">
        <title>A functionally conserved STORR gene fusion in Papaver species that diverged 16.8 million years ago.</title>
        <authorList>
            <person name="Catania T."/>
        </authorList>
    </citation>
    <scope>NUCLEOTIDE SEQUENCE</scope>
    <source>
        <strain evidence="8">S-191538</strain>
    </source>
</reference>
<comment type="caution">
    <text evidence="8">The sequence shown here is derived from an EMBL/GenBank/DDBJ whole genome shotgun (WGS) entry which is preliminary data.</text>
</comment>
<dbReference type="InterPro" id="IPR051238">
    <property type="entry name" value="GDSL_esterase/lipase"/>
</dbReference>
<sequence>MNTFISSPNSPCLDSYQPHLLRMKSLLIIFFAFEMICSSTSSPGNPQESDHTTRGIFVFGDSAVDAGNNNYIPLTIAKGNYFPYGIDFPGGISPTGRYTNGRTVVDIIGEELGLKHYIPPYLAPTTVGDVVLRGVNYASGGAGILAETGAIFGCRINMDEQLDNFANTRNYIISKAHVGGSSKAFLRRSLFMVVIGSNDIIGYNFSPIPLAPAPKLMSLETYVESLISKFRLQLTRLYDLDARKIVVANVGPVGCAPIEKALNPLYTTGGSCISYVNNPAVLFNKKLKSLLMELNSKLVEPKFVYADSYSLYSHLIDHYKSYGFENYNSPCCNILAGAFRAYNNSETKAIFVFGGSLVDPGNNNRLMNFAKYNMRPNGIDFPGGIPTGRYTNGKTAIDLVGQALGLKNFIPPYNDPTTTGEVVLLGVNYASGGSGILDHSGFIYGDRFSMDEQIENFANTMQYIISRIGSITASKLLSKALFSVGTGSNDFAANYFTPFILIPEQKLTPLQVFVDSLISKYQHQLTRLYEFGARKFVIQNIPPIGCTPSARELNNLWNKNSCVASMNNAVMLFNTKLKALLFELNSNLAGSKFVYADIYHIALDLINNYQSYGFENNDSACCRGFGSYGGLGLCRPTSEVCSDRTKYIFWDLGHPSEAVNLLVSKRLLDGDSKDIYPMNIRQLYNR</sequence>
<name>A0AA41VG82_PAPNU</name>
<evidence type="ECO:0000256" key="5">
    <source>
        <dbReference type="ARBA" id="ARBA00022801"/>
    </source>
</evidence>
<dbReference type="FunFam" id="3.40.50.1110:FF:000003">
    <property type="entry name" value="GDSL esterase/lipase APG"/>
    <property type="match status" value="2"/>
</dbReference>
<dbReference type="GO" id="GO:0016042">
    <property type="term" value="P:lipid catabolic process"/>
    <property type="evidence" value="ECO:0007669"/>
    <property type="project" value="UniProtKB-KW"/>
</dbReference>
<keyword evidence="6" id="KW-0442">Lipid degradation</keyword>
<dbReference type="Gene3D" id="3.40.50.1110">
    <property type="entry name" value="SGNH hydrolase"/>
    <property type="match status" value="2"/>
</dbReference>
<dbReference type="InterPro" id="IPR035669">
    <property type="entry name" value="SGNH_plant_lipase-like"/>
</dbReference>
<evidence type="ECO:0000313" key="9">
    <source>
        <dbReference type="Proteomes" id="UP001177140"/>
    </source>
</evidence>
<keyword evidence="4" id="KW-0732">Signal</keyword>
<dbReference type="GO" id="GO:0005576">
    <property type="term" value="C:extracellular region"/>
    <property type="evidence" value="ECO:0007669"/>
    <property type="project" value="UniProtKB-SubCell"/>
</dbReference>
<dbReference type="Proteomes" id="UP001177140">
    <property type="component" value="Unassembled WGS sequence"/>
</dbReference>
<dbReference type="GO" id="GO:0016788">
    <property type="term" value="F:hydrolase activity, acting on ester bonds"/>
    <property type="evidence" value="ECO:0007669"/>
    <property type="project" value="InterPro"/>
</dbReference>
<evidence type="ECO:0000256" key="6">
    <source>
        <dbReference type="ARBA" id="ARBA00022963"/>
    </source>
</evidence>
<dbReference type="InterPro" id="IPR036514">
    <property type="entry name" value="SGNH_hydro_sf"/>
</dbReference>
<keyword evidence="7" id="KW-0443">Lipid metabolism</keyword>
<evidence type="ECO:0000256" key="7">
    <source>
        <dbReference type="ARBA" id="ARBA00023098"/>
    </source>
</evidence>
<gene>
    <name evidence="8" type="ORF">MKW94_025592</name>
</gene>
<proteinExistence type="inferred from homology"/>
<keyword evidence="3" id="KW-0964">Secreted</keyword>
<dbReference type="PANTHER" id="PTHR45650">
    <property type="entry name" value="GDSL-LIKE LIPASE/ACYLHYDROLASE-RELATED"/>
    <property type="match status" value="1"/>
</dbReference>
<dbReference type="InterPro" id="IPR001087">
    <property type="entry name" value="GDSL"/>
</dbReference>
<keyword evidence="5" id="KW-0378">Hydrolase</keyword>
<evidence type="ECO:0000256" key="1">
    <source>
        <dbReference type="ARBA" id="ARBA00004613"/>
    </source>
</evidence>
<comment type="subcellular location">
    <subcellularLocation>
        <location evidence="1">Secreted</location>
    </subcellularLocation>
</comment>
<dbReference type="AlphaFoldDB" id="A0AA41VG82"/>
<dbReference type="EMBL" id="JAJJMA010215701">
    <property type="protein sequence ID" value="MCL7040712.1"/>
    <property type="molecule type" value="Genomic_DNA"/>
</dbReference>
<evidence type="ECO:0000256" key="2">
    <source>
        <dbReference type="ARBA" id="ARBA00008668"/>
    </source>
</evidence>
<keyword evidence="9" id="KW-1185">Reference proteome</keyword>
<protein>
    <submittedName>
        <fullName evidence="8">Uncharacterized protein</fullName>
    </submittedName>
</protein>